<organism evidence="2 3">
    <name type="scientific">Pleurodeles waltl</name>
    <name type="common">Iberian ribbed newt</name>
    <dbReference type="NCBI Taxonomy" id="8319"/>
    <lineage>
        <taxon>Eukaryota</taxon>
        <taxon>Metazoa</taxon>
        <taxon>Chordata</taxon>
        <taxon>Craniata</taxon>
        <taxon>Vertebrata</taxon>
        <taxon>Euteleostomi</taxon>
        <taxon>Amphibia</taxon>
        <taxon>Batrachia</taxon>
        <taxon>Caudata</taxon>
        <taxon>Salamandroidea</taxon>
        <taxon>Salamandridae</taxon>
        <taxon>Pleurodelinae</taxon>
        <taxon>Pleurodeles</taxon>
    </lineage>
</organism>
<comment type="caution">
    <text evidence="2">The sequence shown here is derived from an EMBL/GenBank/DDBJ whole genome shotgun (WGS) entry which is preliminary data.</text>
</comment>
<dbReference type="EMBL" id="JANPWB010000006">
    <property type="protein sequence ID" value="KAJ1177319.1"/>
    <property type="molecule type" value="Genomic_DNA"/>
</dbReference>
<feature type="region of interest" description="Disordered" evidence="1">
    <location>
        <begin position="23"/>
        <end position="49"/>
    </location>
</feature>
<gene>
    <name evidence="2" type="ORF">NDU88_002578</name>
</gene>
<dbReference type="AlphaFoldDB" id="A0AAV7TL32"/>
<evidence type="ECO:0000256" key="1">
    <source>
        <dbReference type="SAM" id="MobiDB-lite"/>
    </source>
</evidence>
<evidence type="ECO:0000313" key="3">
    <source>
        <dbReference type="Proteomes" id="UP001066276"/>
    </source>
</evidence>
<reference evidence="2" key="1">
    <citation type="journal article" date="2022" name="bioRxiv">
        <title>Sequencing and chromosome-scale assembly of the giantPleurodeles waltlgenome.</title>
        <authorList>
            <person name="Brown T."/>
            <person name="Elewa A."/>
            <person name="Iarovenko S."/>
            <person name="Subramanian E."/>
            <person name="Araus A.J."/>
            <person name="Petzold A."/>
            <person name="Susuki M."/>
            <person name="Suzuki K.-i.T."/>
            <person name="Hayashi T."/>
            <person name="Toyoda A."/>
            <person name="Oliveira C."/>
            <person name="Osipova E."/>
            <person name="Leigh N.D."/>
            <person name="Simon A."/>
            <person name="Yun M.H."/>
        </authorList>
    </citation>
    <scope>NUCLEOTIDE SEQUENCE</scope>
    <source>
        <strain evidence="2">20211129_DDA</strain>
        <tissue evidence="2">Liver</tissue>
    </source>
</reference>
<accession>A0AAV7TL32</accession>
<keyword evidence="3" id="KW-1185">Reference proteome</keyword>
<evidence type="ECO:0000313" key="2">
    <source>
        <dbReference type="EMBL" id="KAJ1177319.1"/>
    </source>
</evidence>
<sequence length="116" mass="12822">MKNRANAIGVPVLGRQARLQGMWRSFNPPGSSPGSCVGRRPPNRQQELHSEDSVWASIAQEPIKVLLGFVHLQSVAVSSCEELCEARIPLPGWSRVMPYSAVRNFGETQDPRGDLR</sequence>
<name>A0AAV7TL32_PLEWA</name>
<protein>
    <submittedName>
        <fullName evidence="2">Uncharacterized protein</fullName>
    </submittedName>
</protein>
<proteinExistence type="predicted"/>
<dbReference type="Proteomes" id="UP001066276">
    <property type="component" value="Chromosome 3_2"/>
</dbReference>